<dbReference type="Pfam" id="PF04375">
    <property type="entry name" value="HemX"/>
    <property type="match status" value="1"/>
</dbReference>
<keyword evidence="1" id="KW-0472">Membrane</keyword>
<evidence type="ECO:0000313" key="2">
    <source>
        <dbReference type="EMBL" id="GGY82059.1"/>
    </source>
</evidence>
<proteinExistence type="predicted"/>
<evidence type="ECO:0000313" key="3">
    <source>
        <dbReference type="Proteomes" id="UP000619761"/>
    </source>
</evidence>
<dbReference type="PANTHER" id="PTHR38043">
    <property type="entry name" value="PROTEIN HEMX"/>
    <property type="match status" value="1"/>
</dbReference>
<dbReference type="InterPro" id="IPR007470">
    <property type="entry name" value="HemX"/>
</dbReference>
<keyword evidence="3" id="KW-1185">Reference proteome</keyword>
<accession>A0ABQ3BAX3</accession>
<protein>
    <submittedName>
        <fullName evidence="2">Heme biosynthesis operon protein HemX</fullName>
    </submittedName>
</protein>
<feature type="transmembrane region" description="Helical" evidence="1">
    <location>
        <begin position="28"/>
        <end position="49"/>
    </location>
</feature>
<evidence type="ECO:0000256" key="1">
    <source>
        <dbReference type="SAM" id="Phobius"/>
    </source>
</evidence>
<dbReference type="EMBL" id="BMYZ01000003">
    <property type="protein sequence ID" value="GGY82059.1"/>
    <property type="molecule type" value="Genomic_DNA"/>
</dbReference>
<keyword evidence="1" id="KW-1133">Transmembrane helix</keyword>
<sequence length="361" mass="41132">MSDLNTSAQADEVQAATKTTLRPVRSRLGQWIMLVLLALVAGVSVFLWYQHQAIKKLNSELLEQTQAIEIKRKALEAKVAEDLAAQDKQVQGDVTELTQRLDSTTSKVLALTNMSHDDWKLAEVDFLLRMANQRILMEHEATNSLALAQSANSVLAEMQNADLFPARKKLTEEIEALKLASKVDREGIYLQLLAITQQIENIPLIEPLFEEDEEAIAAMEQGEEPTSTTLWQRVKNMGKHVWHKLSIYVRVRDQGRRVDAILPPEDQMYLKQNLRLMLEQAQIGLLREEQHVYQASLDKAQSWIRDYYPLNDQAQIVLNDLDQLKKNNVQQPLPDFSGSAALVKEYLRQKDRLAFSRHGGN</sequence>
<dbReference type="Proteomes" id="UP000619761">
    <property type="component" value="Unassembled WGS sequence"/>
</dbReference>
<organism evidence="2 3">
    <name type="scientific">Cellvibrio zantedeschiae</name>
    <dbReference type="NCBI Taxonomy" id="1237077"/>
    <lineage>
        <taxon>Bacteria</taxon>
        <taxon>Pseudomonadati</taxon>
        <taxon>Pseudomonadota</taxon>
        <taxon>Gammaproteobacteria</taxon>
        <taxon>Cellvibrionales</taxon>
        <taxon>Cellvibrionaceae</taxon>
        <taxon>Cellvibrio</taxon>
    </lineage>
</organism>
<reference evidence="3" key="1">
    <citation type="journal article" date="2019" name="Int. J. Syst. Evol. Microbiol.">
        <title>The Global Catalogue of Microorganisms (GCM) 10K type strain sequencing project: providing services to taxonomists for standard genome sequencing and annotation.</title>
        <authorList>
            <consortium name="The Broad Institute Genomics Platform"/>
            <consortium name="The Broad Institute Genome Sequencing Center for Infectious Disease"/>
            <person name="Wu L."/>
            <person name="Ma J."/>
        </authorList>
    </citation>
    <scope>NUCLEOTIDE SEQUENCE [LARGE SCALE GENOMIC DNA]</scope>
    <source>
        <strain evidence="3">KCTC 32239</strain>
    </source>
</reference>
<name>A0ABQ3BAX3_9GAMM</name>
<comment type="caution">
    <text evidence="2">The sequence shown here is derived from an EMBL/GenBank/DDBJ whole genome shotgun (WGS) entry which is preliminary data.</text>
</comment>
<keyword evidence="1" id="KW-0812">Transmembrane</keyword>
<gene>
    <name evidence="2" type="ORF">GCM10011613_28460</name>
</gene>
<dbReference type="RefSeq" id="WP_189419806.1">
    <property type="nucleotide sequence ID" value="NZ_BMYZ01000003.1"/>
</dbReference>
<dbReference type="PANTHER" id="PTHR38043:SF1">
    <property type="entry name" value="PROTEIN HEMX"/>
    <property type="match status" value="1"/>
</dbReference>